<evidence type="ECO:0000259" key="1">
    <source>
        <dbReference type="Pfam" id="PF00668"/>
    </source>
</evidence>
<name>A0A6G3ZWZ3_9BACL</name>
<dbReference type="InterPro" id="IPR023213">
    <property type="entry name" value="CAT-like_dom_sf"/>
</dbReference>
<sequence>MKEEAQRCWFHSHIRKKKIWYMEKRFQDNSQHNIGGPVRIKGPIDFDKLEEVIKLVNRRHEGIRLRLKEVDEEASWYIADSKILNLERYDFTRETDPEVHFQQWVDHSAATYFSLEN</sequence>
<dbReference type="SUPFAM" id="SSF52777">
    <property type="entry name" value="CoA-dependent acyltransferases"/>
    <property type="match status" value="1"/>
</dbReference>
<comment type="caution">
    <text evidence="2">The sequence shown here is derived from an EMBL/GenBank/DDBJ whole genome shotgun (WGS) entry which is preliminary data.</text>
</comment>
<dbReference type="InterPro" id="IPR001242">
    <property type="entry name" value="Condensation_dom"/>
</dbReference>
<feature type="domain" description="Condensation" evidence="1">
    <location>
        <begin position="17"/>
        <end position="117"/>
    </location>
</feature>
<dbReference type="GO" id="GO:0008610">
    <property type="term" value="P:lipid biosynthetic process"/>
    <property type="evidence" value="ECO:0007669"/>
    <property type="project" value="UniProtKB-ARBA"/>
</dbReference>
<evidence type="ECO:0000313" key="2">
    <source>
        <dbReference type="EMBL" id="NEW06733.1"/>
    </source>
</evidence>
<dbReference type="Pfam" id="PF00668">
    <property type="entry name" value="Condensation"/>
    <property type="match status" value="1"/>
</dbReference>
<dbReference type="AlphaFoldDB" id="A0A6G3ZWZ3"/>
<dbReference type="GO" id="GO:0003824">
    <property type="term" value="F:catalytic activity"/>
    <property type="evidence" value="ECO:0007669"/>
    <property type="project" value="InterPro"/>
</dbReference>
<protein>
    <recommendedName>
        <fullName evidence="1">Condensation domain-containing protein</fullName>
    </recommendedName>
</protein>
<reference evidence="2" key="1">
    <citation type="submission" date="2020-02" db="EMBL/GenBank/DDBJ databases">
        <authorList>
            <person name="Shen X.-R."/>
            <person name="Zhang Y.-X."/>
        </authorList>
    </citation>
    <scope>NUCLEOTIDE SEQUENCE</scope>
    <source>
        <strain evidence="2">SYP-B3998</strain>
    </source>
</reference>
<gene>
    <name evidence="2" type="ORF">GK047_11980</name>
</gene>
<organism evidence="2">
    <name type="scientific">Paenibacillus sp. SYP-B3998</name>
    <dbReference type="NCBI Taxonomy" id="2678564"/>
    <lineage>
        <taxon>Bacteria</taxon>
        <taxon>Bacillati</taxon>
        <taxon>Bacillota</taxon>
        <taxon>Bacilli</taxon>
        <taxon>Bacillales</taxon>
        <taxon>Paenibacillaceae</taxon>
        <taxon>Paenibacillus</taxon>
    </lineage>
</organism>
<dbReference type="EMBL" id="JAAIKC010000003">
    <property type="protein sequence ID" value="NEW06733.1"/>
    <property type="molecule type" value="Genomic_DNA"/>
</dbReference>
<accession>A0A6G3ZWZ3</accession>
<proteinExistence type="predicted"/>
<dbReference type="Gene3D" id="3.30.559.10">
    <property type="entry name" value="Chloramphenicol acetyltransferase-like domain"/>
    <property type="match status" value="1"/>
</dbReference>